<dbReference type="PANTHER" id="PTHR31477">
    <property type="entry name" value="CENTROSOMAL PROTEIN OF 44 KDA"/>
    <property type="match status" value="1"/>
</dbReference>
<dbReference type="GO" id="GO:0005814">
    <property type="term" value="C:centriole"/>
    <property type="evidence" value="ECO:0007669"/>
    <property type="project" value="UniProtKB-SubCell"/>
</dbReference>
<accession>A0A3S1B5W5</accession>
<feature type="compositionally biased region" description="Low complexity" evidence="9">
    <location>
        <begin position="519"/>
        <end position="529"/>
    </location>
</feature>
<evidence type="ECO:0000256" key="4">
    <source>
        <dbReference type="ARBA" id="ARBA00014053"/>
    </source>
</evidence>
<feature type="region of interest" description="Disordered" evidence="9">
    <location>
        <begin position="506"/>
        <end position="623"/>
    </location>
</feature>
<evidence type="ECO:0000256" key="5">
    <source>
        <dbReference type="ARBA" id="ARBA00022490"/>
    </source>
</evidence>
<comment type="subcellular location">
    <subcellularLocation>
        <location evidence="1">Cytoplasm</location>
        <location evidence="1">Cytoskeleton</location>
        <location evidence="1">Microtubule organizing center</location>
        <location evidence="1">Centrosome</location>
        <location evidence="1">Centriole</location>
    </subcellularLocation>
    <subcellularLocation>
        <location evidence="3">Cytoplasm</location>
        <location evidence="3">Cytoskeleton</location>
        <location evidence="3">Spindle pole</location>
    </subcellularLocation>
    <subcellularLocation>
        <location evidence="2">Midbody</location>
    </subcellularLocation>
</comment>
<evidence type="ECO:0000256" key="6">
    <source>
        <dbReference type="ARBA" id="ARBA00023054"/>
    </source>
</evidence>
<evidence type="ECO:0000256" key="2">
    <source>
        <dbReference type="ARBA" id="ARBA00004214"/>
    </source>
</evidence>
<dbReference type="EMBL" id="RQTK01001016">
    <property type="protein sequence ID" value="RUS72808.1"/>
    <property type="molecule type" value="Genomic_DNA"/>
</dbReference>
<feature type="domain" description="Centrosomal CEP44" evidence="10">
    <location>
        <begin position="5"/>
        <end position="119"/>
    </location>
</feature>
<comment type="function">
    <text evidence="8">Centriole-enriched microtubule-binding protein involved in centriole biogenesis. In collaboration with CEP295 and POC1B, is required for the centriole-to-centrosome conversion by ensuring the formation of bona fide centriole wall. Functions as a linker component that maintains centrosome cohesion. Associates with CROCC and regulates its stability and localization to the centrosome.</text>
</comment>
<reference evidence="11 12" key="1">
    <citation type="submission" date="2019-01" db="EMBL/GenBank/DDBJ databases">
        <title>A draft genome assembly of the solar-powered sea slug Elysia chlorotica.</title>
        <authorList>
            <person name="Cai H."/>
            <person name="Li Q."/>
            <person name="Fang X."/>
            <person name="Li J."/>
            <person name="Curtis N.E."/>
            <person name="Altenburger A."/>
            <person name="Shibata T."/>
            <person name="Feng M."/>
            <person name="Maeda T."/>
            <person name="Schwartz J.A."/>
            <person name="Shigenobu S."/>
            <person name="Lundholm N."/>
            <person name="Nishiyama T."/>
            <person name="Yang H."/>
            <person name="Hasebe M."/>
            <person name="Li S."/>
            <person name="Pierce S.K."/>
            <person name="Wang J."/>
        </authorList>
    </citation>
    <scope>NUCLEOTIDE SEQUENCE [LARGE SCALE GENOMIC DNA]</scope>
    <source>
        <strain evidence="11">EC2010</strain>
        <tissue evidence="11">Whole organism of an adult</tissue>
    </source>
</reference>
<dbReference type="Proteomes" id="UP000271974">
    <property type="component" value="Unassembled WGS sequence"/>
</dbReference>
<feature type="region of interest" description="Disordered" evidence="9">
    <location>
        <begin position="172"/>
        <end position="192"/>
    </location>
</feature>
<comment type="caution">
    <text evidence="11">The sequence shown here is derived from an EMBL/GenBank/DDBJ whole genome shotgun (WGS) entry which is preliminary data.</text>
</comment>
<keyword evidence="12" id="KW-1185">Reference proteome</keyword>
<evidence type="ECO:0000256" key="9">
    <source>
        <dbReference type="SAM" id="MobiDB-lite"/>
    </source>
</evidence>
<organism evidence="11 12">
    <name type="scientific">Elysia chlorotica</name>
    <name type="common">Eastern emerald elysia</name>
    <name type="synonym">Sea slug</name>
    <dbReference type="NCBI Taxonomy" id="188477"/>
    <lineage>
        <taxon>Eukaryota</taxon>
        <taxon>Metazoa</taxon>
        <taxon>Spiralia</taxon>
        <taxon>Lophotrochozoa</taxon>
        <taxon>Mollusca</taxon>
        <taxon>Gastropoda</taxon>
        <taxon>Heterobranchia</taxon>
        <taxon>Euthyneura</taxon>
        <taxon>Panpulmonata</taxon>
        <taxon>Sacoglossa</taxon>
        <taxon>Placobranchoidea</taxon>
        <taxon>Plakobranchidae</taxon>
        <taxon>Elysia</taxon>
    </lineage>
</organism>
<feature type="region of interest" description="Disordered" evidence="9">
    <location>
        <begin position="399"/>
        <end position="485"/>
    </location>
</feature>
<evidence type="ECO:0000313" key="11">
    <source>
        <dbReference type="EMBL" id="RUS72808.1"/>
    </source>
</evidence>
<dbReference type="GO" id="GO:0000922">
    <property type="term" value="C:spindle pole"/>
    <property type="evidence" value="ECO:0007669"/>
    <property type="project" value="UniProtKB-SubCell"/>
</dbReference>
<evidence type="ECO:0000259" key="10">
    <source>
        <dbReference type="Pfam" id="PF15007"/>
    </source>
</evidence>
<sequence length="678" mass="73374">MATGDLKNNLKQLMNELKTVKYGKGLDTNQIVSGSPQAYLPIYNYLFTTYSAKFNADIVNSNNELYGKSDMRFMEAVYKILRDMFDYKAKITRDQFFAPGFSEHKIIMAMEVVRLVRSRYSPPKSARPHSAGVRSGTGALETAEIQQKVPDKKTISSSLAAGAIVLPTRGASSGYKIPKTRSGPGPKHNQERPVFGEARLTAPPSLSSSGAAHIRNEVHDQPGSAKSREPRVIRANVNPAMDCFNPLPMLHNGLPQAEAASAATPHVLNAEEIEAIVRRKVVDLVSPAMVKMNEQIGALKITVEDLEEKEKEPVRSEPAPSAALIGGLTQQMNDVVFKLQTLTSRITLLENRVTMVESQLNDEELYRRTLFASQSYTNSKNSRQGATQQMAEMVQRMPLKSPASQYENSDKPSGKVTRSEKAQAHKSNKNGSGLHDVITLNGHDRNVEAGGDAKSTKSSSVGHKVPGMSSVNGEGHAFDLEPDPVVPDKSPALAFMKSLVPPEDCNSLLTTSGAEPPDDLNTTENTTQQQEDEVSNAVPPAPSPPSGATMGRDNTNRQNPSSSAQLQDMDSLPPAHPKQSRQSKKTKPGKPVATKTGGPFSEAFSPIRPFSELGFTGDEEDESPSLVFDCAGYVADDSSLADRRSSTPTGQGAGLDTSTLDRISRISQLMAATEKMLN</sequence>
<dbReference type="AlphaFoldDB" id="A0A3S1B5W5"/>
<keyword evidence="6" id="KW-0175">Coiled coil</keyword>
<feature type="region of interest" description="Disordered" evidence="9">
    <location>
        <begin position="637"/>
        <end position="658"/>
    </location>
</feature>
<evidence type="ECO:0000256" key="7">
    <source>
        <dbReference type="ARBA" id="ARBA00023212"/>
    </source>
</evidence>
<protein>
    <recommendedName>
        <fullName evidence="4">Centrosomal protein of 44 kDa</fullName>
    </recommendedName>
</protein>
<evidence type="ECO:0000256" key="8">
    <source>
        <dbReference type="ARBA" id="ARBA00046235"/>
    </source>
</evidence>
<dbReference type="InterPro" id="IPR029157">
    <property type="entry name" value="CEP44_CC"/>
</dbReference>
<keyword evidence="7" id="KW-0206">Cytoskeleton</keyword>
<evidence type="ECO:0000313" key="12">
    <source>
        <dbReference type="Proteomes" id="UP000271974"/>
    </source>
</evidence>
<dbReference type="InterPro" id="IPR033603">
    <property type="entry name" value="CEP44"/>
</dbReference>
<name>A0A3S1B5W5_ELYCH</name>
<feature type="compositionally biased region" description="Polar residues" evidence="9">
    <location>
        <begin position="552"/>
        <end position="568"/>
    </location>
</feature>
<dbReference type="GO" id="GO:0007099">
    <property type="term" value="P:centriole replication"/>
    <property type="evidence" value="ECO:0007669"/>
    <property type="project" value="TreeGrafter"/>
</dbReference>
<evidence type="ECO:0000256" key="1">
    <source>
        <dbReference type="ARBA" id="ARBA00004114"/>
    </source>
</evidence>
<dbReference type="GO" id="GO:0030496">
    <property type="term" value="C:midbody"/>
    <property type="evidence" value="ECO:0007669"/>
    <property type="project" value="UniProtKB-SubCell"/>
</dbReference>
<keyword evidence="5" id="KW-0963">Cytoplasm</keyword>
<feature type="compositionally biased region" description="Basic residues" evidence="9">
    <location>
        <begin position="578"/>
        <end position="588"/>
    </location>
</feature>
<dbReference type="PANTHER" id="PTHR31477:SF1">
    <property type="entry name" value="CENTROSOMAL PROTEIN OF 44 KDA"/>
    <property type="match status" value="1"/>
</dbReference>
<feature type="compositionally biased region" description="Basic and acidic residues" evidence="9">
    <location>
        <begin position="408"/>
        <end position="423"/>
    </location>
</feature>
<feature type="region of interest" description="Disordered" evidence="9">
    <location>
        <begin position="121"/>
        <end position="152"/>
    </location>
</feature>
<dbReference type="Pfam" id="PF15007">
    <property type="entry name" value="CEP44"/>
    <property type="match status" value="1"/>
</dbReference>
<dbReference type="STRING" id="188477.A0A3S1B5W5"/>
<dbReference type="OrthoDB" id="259598at2759"/>
<proteinExistence type="predicted"/>
<dbReference type="GO" id="GO:0010457">
    <property type="term" value="P:centriole-centriole cohesion"/>
    <property type="evidence" value="ECO:0007669"/>
    <property type="project" value="TreeGrafter"/>
</dbReference>
<gene>
    <name evidence="11" type="ORF">EGW08_019432</name>
</gene>
<dbReference type="GO" id="GO:0005813">
    <property type="term" value="C:centrosome"/>
    <property type="evidence" value="ECO:0007669"/>
    <property type="project" value="TreeGrafter"/>
</dbReference>
<evidence type="ECO:0000256" key="3">
    <source>
        <dbReference type="ARBA" id="ARBA00004647"/>
    </source>
</evidence>